<sequence length="335" mass="34342">MATPQVATATKTKAVTNTQLAVATLALLGAAGLAFLLAPISPTVSSCTDSDGGYNLAVKGTTKGVDAATEKTVQRTDACVSAKPTGITEYSCKGSNVLSASASCPTGQVCSDGACVTPVATPKSCTDTDGGWNFQQTGNTTVSFSDGSTSQSADTCLSSRFVREYACGENNTATSTDYYCPLLGAQYECQNGACVVATLPDLSSQITILNAEGESLWPGTTLVEGDQIQIVFGVTNFGSAPAAANTILLEIKDQNGVLLTSATEPVPALTPVGQPGDRIVLTISRTIFSGWAGKTIGFYFTVDSDNVVAENNEENNKGGATGYPVVQTTTTTSTP</sequence>
<comment type="caution">
    <text evidence="4">The sequence shown here is derived from an EMBL/GenBank/DDBJ whole genome shotgun (WGS) entry which is preliminary data.</text>
</comment>
<dbReference type="InterPro" id="IPR011635">
    <property type="entry name" value="CARDB"/>
</dbReference>
<evidence type="ECO:0000313" key="4">
    <source>
        <dbReference type="EMBL" id="OGH70638.1"/>
    </source>
</evidence>
<evidence type="ECO:0000256" key="1">
    <source>
        <dbReference type="SAM" id="MobiDB-lite"/>
    </source>
</evidence>
<dbReference type="InterPro" id="IPR013783">
    <property type="entry name" value="Ig-like_fold"/>
</dbReference>
<dbReference type="Proteomes" id="UP000177457">
    <property type="component" value="Unassembled WGS sequence"/>
</dbReference>
<keyword evidence="2" id="KW-1133">Transmembrane helix</keyword>
<dbReference type="STRING" id="1798683.A3C90_01800"/>
<feature type="domain" description="CARDB" evidence="3">
    <location>
        <begin position="214"/>
        <end position="317"/>
    </location>
</feature>
<keyword evidence="2" id="KW-0472">Membrane</keyword>
<dbReference type="Gene3D" id="2.60.40.10">
    <property type="entry name" value="Immunoglobulins"/>
    <property type="match status" value="1"/>
</dbReference>
<keyword evidence="2" id="KW-0812">Transmembrane</keyword>
<feature type="region of interest" description="Disordered" evidence="1">
    <location>
        <begin position="312"/>
        <end position="335"/>
    </location>
</feature>
<evidence type="ECO:0000259" key="3">
    <source>
        <dbReference type="Pfam" id="PF07705"/>
    </source>
</evidence>
<protein>
    <recommendedName>
        <fullName evidence="3">CARDB domain-containing protein</fullName>
    </recommendedName>
</protein>
<evidence type="ECO:0000256" key="2">
    <source>
        <dbReference type="SAM" id="Phobius"/>
    </source>
</evidence>
<name>A0A1F6MGI3_9BACT</name>
<dbReference type="Pfam" id="PF07705">
    <property type="entry name" value="CARDB"/>
    <property type="match status" value="1"/>
</dbReference>
<feature type="transmembrane region" description="Helical" evidence="2">
    <location>
        <begin position="20"/>
        <end position="40"/>
    </location>
</feature>
<dbReference type="AlphaFoldDB" id="A0A1F6MGI3"/>
<accession>A0A1F6MGI3</accession>
<proteinExistence type="predicted"/>
<dbReference type="EMBL" id="MFQE01000043">
    <property type="protein sequence ID" value="OGH70638.1"/>
    <property type="molecule type" value="Genomic_DNA"/>
</dbReference>
<gene>
    <name evidence="4" type="ORF">A3C90_01800</name>
</gene>
<reference evidence="4 5" key="1">
    <citation type="journal article" date="2016" name="Nat. Commun.">
        <title>Thousands of microbial genomes shed light on interconnected biogeochemical processes in an aquifer system.</title>
        <authorList>
            <person name="Anantharaman K."/>
            <person name="Brown C.T."/>
            <person name="Hug L.A."/>
            <person name="Sharon I."/>
            <person name="Castelle C.J."/>
            <person name="Probst A.J."/>
            <person name="Thomas B.C."/>
            <person name="Singh A."/>
            <person name="Wilkins M.J."/>
            <person name="Karaoz U."/>
            <person name="Brodie E.L."/>
            <person name="Williams K.H."/>
            <person name="Hubbard S.S."/>
            <person name="Banfield J.F."/>
        </authorList>
    </citation>
    <scope>NUCLEOTIDE SEQUENCE [LARGE SCALE GENOMIC DNA]</scope>
</reference>
<evidence type="ECO:0000313" key="5">
    <source>
        <dbReference type="Proteomes" id="UP000177457"/>
    </source>
</evidence>
<organism evidence="4 5">
    <name type="scientific">Candidatus Magasanikbacteria bacterium RIFCSPHIGHO2_02_FULL_51_14</name>
    <dbReference type="NCBI Taxonomy" id="1798683"/>
    <lineage>
        <taxon>Bacteria</taxon>
        <taxon>Candidatus Magasanikiibacteriota</taxon>
    </lineage>
</organism>